<dbReference type="SMART" id="SM00382">
    <property type="entry name" value="AAA"/>
    <property type="match status" value="1"/>
</dbReference>
<evidence type="ECO:0000256" key="1">
    <source>
        <dbReference type="PROSITE-ProRule" id="PRU00339"/>
    </source>
</evidence>
<keyword evidence="1" id="KW-0802">TPR repeat</keyword>
<protein>
    <submittedName>
        <fullName evidence="3">Transcriptional regulator with XRE-family HTH domain/tetratricopeptide (TPR) repeat protein</fullName>
    </submittedName>
</protein>
<dbReference type="PANTHER" id="PTHR47691:SF3">
    <property type="entry name" value="HTH-TYPE TRANSCRIPTIONAL REGULATOR RV0890C-RELATED"/>
    <property type="match status" value="1"/>
</dbReference>
<dbReference type="InterPro" id="IPR011990">
    <property type="entry name" value="TPR-like_helical_dom_sf"/>
</dbReference>
<dbReference type="Gene3D" id="3.40.50.300">
    <property type="entry name" value="P-loop containing nucleotide triphosphate hydrolases"/>
    <property type="match status" value="1"/>
</dbReference>
<reference evidence="3 4" key="1">
    <citation type="submission" date="2020-08" db="EMBL/GenBank/DDBJ databases">
        <title>Sequencing the genomes of 1000 actinobacteria strains.</title>
        <authorList>
            <person name="Klenk H.-P."/>
        </authorList>
    </citation>
    <scope>NUCLEOTIDE SEQUENCE [LARGE SCALE GENOMIC DNA]</scope>
    <source>
        <strain evidence="3 4">DSM 43851</strain>
    </source>
</reference>
<dbReference type="PANTHER" id="PTHR47691">
    <property type="entry name" value="REGULATOR-RELATED"/>
    <property type="match status" value="1"/>
</dbReference>
<sequence length="748" mass="81872">MSESFGRHVRALRTRHALSLRGLADLAGITPGYLSKIENGRLPSVDMARALDVALGANGSLLAVLTVDQLPRPAQLPLAMSGFVGREAEIRDLTAALERPADSRVPLIIAVDGPPGAGKTTLALHFAHKAIPRFPDGQLYADLRGHSPHDRPALPEEVLADLLRSLGVPAAGTADVEHLAALYRSALAERRMLIVLDNAADFAQIEPLLPGTARCAVIITSRERLSGLTLRASPHRLTLGPMSEDESLALLTTVLGKERADREPAALASLANRCGRLPLALRVAAERAVTTPDYDLRDLVTELDSERLDVLGVEDADVRTVFSWSLRRLDPDAARLFPLLGLYPGPQISGRAAAAFAGMPHTFARRATARLTHAHLLRAVGRDRYTFHDLIRDYAAELADREVTDTSAAVHRLVSWYLHSATAACHVLAPFRFDPMAKDDLPRGVHPLGWTSDDPGALDALRWCDAELANFVPIIQLAMEHGHHKLAWQLPVTLWTYWLQRRPWTVWIRSHELARQAARTLGDRAAEGWVVTNMAEGYRRMGELEQASRLYAEARDLRAEVGDRYGLAWALAGSAFLAADLRDDGKAQDFADRATQIFVQYKDVQGQALCLMTRGDVLRLRGDLDGGLALCALALGMMSDIASLEGQVHVLRKMVEIHLARNDFPPALALLDDTVVTSRELRDRWAQAEALTRRGDVLTELGRRDEARASWQQALTLYDELDDATGSRSVRELLAGALPATAARPGST</sequence>
<dbReference type="SMART" id="SM00028">
    <property type="entry name" value="TPR"/>
    <property type="match status" value="3"/>
</dbReference>
<dbReference type="InterPro" id="IPR003593">
    <property type="entry name" value="AAA+_ATPase"/>
</dbReference>
<dbReference type="PROSITE" id="PS50005">
    <property type="entry name" value="TPR"/>
    <property type="match status" value="1"/>
</dbReference>
<comment type="caution">
    <text evidence="3">The sequence shown here is derived from an EMBL/GenBank/DDBJ whole genome shotgun (WGS) entry which is preliminary data.</text>
</comment>
<dbReference type="InterPro" id="IPR041664">
    <property type="entry name" value="AAA_16"/>
</dbReference>
<dbReference type="PRINTS" id="PR00364">
    <property type="entry name" value="DISEASERSIST"/>
</dbReference>
<dbReference type="EMBL" id="JACHIR010000001">
    <property type="protein sequence ID" value="MBB5891071.1"/>
    <property type="molecule type" value="Genomic_DNA"/>
</dbReference>
<dbReference type="InterPro" id="IPR027417">
    <property type="entry name" value="P-loop_NTPase"/>
</dbReference>
<dbReference type="Gene3D" id="1.10.260.40">
    <property type="entry name" value="lambda repressor-like DNA-binding domains"/>
    <property type="match status" value="1"/>
</dbReference>
<feature type="repeat" description="TPR" evidence="1">
    <location>
        <begin position="688"/>
        <end position="721"/>
    </location>
</feature>
<dbReference type="Proteomes" id="UP000585638">
    <property type="component" value="Unassembled WGS sequence"/>
</dbReference>
<dbReference type="GO" id="GO:0003677">
    <property type="term" value="F:DNA binding"/>
    <property type="evidence" value="ECO:0007669"/>
    <property type="project" value="InterPro"/>
</dbReference>
<accession>A0A7W9KEI3</accession>
<dbReference type="SUPFAM" id="SSF48452">
    <property type="entry name" value="TPR-like"/>
    <property type="match status" value="1"/>
</dbReference>
<evidence type="ECO:0000313" key="4">
    <source>
        <dbReference type="Proteomes" id="UP000585638"/>
    </source>
</evidence>
<dbReference type="Gene3D" id="1.25.40.10">
    <property type="entry name" value="Tetratricopeptide repeat domain"/>
    <property type="match status" value="1"/>
</dbReference>
<dbReference type="AlphaFoldDB" id="A0A7W9KEI3"/>
<feature type="domain" description="HTH cro/C1-type" evidence="2">
    <location>
        <begin position="9"/>
        <end position="62"/>
    </location>
</feature>
<dbReference type="SUPFAM" id="SSF52540">
    <property type="entry name" value="P-loop containing nucleoside triphosphate hydrolases"/>
    <property type="match status" value="1"/>
</dbReference>
<dbReference type="Pfam" id="PF13191">
    <property type="entry name" value="AAA_16"/>
    <property type="match status" value="1"/>
</dbReference>
<name>A0A7W9KEI3_9PSEU</name>
<dbReference type="InterPro" id="IPR010982">
    <property type="entry name" value="Lambda_DNA-bd_dom_sf"/>
</dbReference>
<organism evidence="3 4">
    <name type="scientific">Kutzneria kofuensis</name>
    <dbReference type="NCBI Taxonomy" id="103725"/>
    <lineage>
        <taxon>Bacteria</taxon>
        <taxon>Bacillati</taxon>
        <taxon>Actinomycetota</taxon>
        <taxon>Actinomycetes</taxon>
        <taxon>Pseudonocardiales</taxon>
        <taxon>Pseudonocardiaceae</taxon>
        <taxon>Kutzneria</taxon>
    </lineage>
</organism>
<gene>
    <name evidence="3" type="ORF">BJ998_002267</name>
</gene>
<dbReference type="InterPro" id="IPR019734">
    <property type="entry name" value="TPR_rpt"/>
</dbReference>
<dbReference type="CDD" id="cd00093">
    <property type="entry name" value="HTH_XRE"/>
    <property type="match status" value="1"/>
</dbReference>
<dbReference type="SMART" id="SM00530">
    <property type="entry name" value="HTH_XRE"/>
    <property type="match status" value="1"/>
</dbReference>
<dbReference type="PROSITE" id="PS50943">
    <property type="entry name" value="HTH_CROC1"/>
    <property type="match status" value="1"/>
</dbReference>
<dbReference type="RefSeq" id="WP_184860937.1">
    <property type="nucleotide sequence ID" value="NZ_JACHIR010000001.1"/>
</dbReference>
<dbReference type="InterPro" id="IPR001387">
    <property type="entry name" value="Cro/C1-type_HTH"/>
</dbReference>
<dbReference type="SUPFAM" id="SSF47413">
    <property type="entry name" value="lambda repressor-like DNA-binding domains"/>
    <property type="match status" value="1"/>
</dbReference>
<dbReference type="Pfam" id="PF13560">
    <property type="entry name" value="HTH_31"/>
    <property type="match status" value="1"/>
</dbReference>
<evidence type="ECO:0000259" key="2">
    <source>
        <dbReference type="PROSITE" id="PS50943"/>
    </source>
</evidence>
<keyword evidence="4" id="KW-1185">Reference proteome</keyword>
<evidence type="ECO:0000313" key="3">
    <source>
        <dbReference type="EMBL" id="MBB5891071.1"/>
    </source>
</evidence>
<proteinExistence type="predicted"/>